<dbReference type="OrthoDB" id="4026704at2759"/>
<feature type="coiled-coil region" evidence="1">
    <location>
        <begin position="33"/>
        <end position="60"/>
    </location>
</feature>
<keyword evidence="1" id="KW-0175">Coiled coil</keyword>
<organism evidence="3 4">
    <name type="scientific">Zygosaccharomyces rouxii</name>
    <dbReference type="NCBI Taxonomy" id="4956"/>
    <lineage>
        <taxon>Eukaryota</taxon>
        <taxon>Fungi</taxon>
        <taxon>Dikarya</taxon>
        <taxon>Ascomycota</taxon>
        <taxon>Saccharomycotina</taxon>
        <taxon>Saccharomycetes</taxon>
        <taxon>Saccharomycetales</taxon>
        <taxon>Saccharomycetaceae</taxon>
        <taxon>Zygosaccharomyces</taxon>
    </lineage>
</organism>
<dbReference type="EMBL" id="BDGX01000051">
    <property type="protein sequence ID" value="GAV55674.1"/>
    <property type="molecule type" value="Genomic_DNA"/>
</dbReference>
<name>A0A1Q3AIX9_ZYGRO</name>
<sequence>MSLSMEKNHLQPVLRSPQHHRKLSCEEIIDEMEKEQDAAVVRLLKEVDRLKAENLQLRRQLHSNSVASSNGAGSRQGSQFSSESPLVADPEYHYMLPSHRSSLTARTSLVGTPGFHPIDTSVPTQTVQRKRGASITSPRTSQVSVEPSPLCNNEAVDPLQDVPRRWSVSSAEGSPSAEATRRWQDYRIR</sequence>
<reference evidence="3 4" key="1">
    <citation type="submission" date="2016-08" db="EMBL/GenBank/DDBJ databases">
        <title>Draft genome sequence of allopolyploid Zygosaccharomyces rouxii.</title>
        <authorList>
            <person name="Watanabe J."/>
            <person name="Uehara K."/>
            <person name="Mogi Y."/>
            <person name="Tsukioka Y."/>
        </authorList>
    </citation>
    <scope>NUCLEOTIDE SEQUENCE [LARGE SCALE GENOMIC DNA]</scope>
    <source>
        <strain evidence="3 4">NBRC 110957</strain>
    </source>
</reference>
<feature type="compositionally biased region" description="Low complexity" evidence="2">
    <location>
        <begin position="63"/>
        <end position="73"/>
    </location>
</feature>
<dbReference type="AlphaFoldDB" id="A0A1Q3AIX9"/>
<evidence type="ECO:0000256" key="2">
    <source>
        <dbReference type="SAM" id="MobiDB-lite"/>
    </source>
</evidence>
<protein>
    <submittedName>
        <fullName evidence="3">Uncharacterized protein</fullName>
    </submittedName>
</protein>
<feature type="region of interest" description="Disordered" evidence="2">
    <location>
        <begin position="115"/>
        <end position="189"/>
    </location>
</feature>
<proteinExistence type="predicted"/>
<evidence type="ECO:0000313" key="4">
    <source>
        <dbReference type="Proteomes" id="UP000187013"/>
    </source>
</evidence>
<dbReference type="Proteomes" id="UP000187013">
    <property type="component" value="Unassembled WGS sequence"/>
</dbReference>
<feature type="compositionally biased region" description="Basic and acidic residues" evidence="2">
    <location>
        <begin position="179"/>
        <end position="189"/>
    </location>
</feature>
<evidence type="ECO:0000256" key="1">
    <source>
        <dbReference type="SAM" id="Coils"/>
    </source>
</evidence>
<feature type="region of interest" description="Disordered" evidence="2">
    <location>
        <begin position="61"/>
        <end position="84"/>
    </location>
</feature>
<gene>
    <name evidence="3" type="ORF">ZYGR_0AY00660</name>
</gene>
<feature type="compositionally biased region" description="Polar residues" evidence="2">
    <location>
        <begin position="134"/>
        <end position="145"/>
    </location>
</feature>
<accession>A0A1Q3AIX9</accession>
<comment type="caution">
    <text evidence="3">The sequence shown here is derived from an EMBL/GenBank/DDBJ whole genome shotgun (WGS) entry which is preliminary data.</text>
</comment>
<feature type="compositionally biased region" description="Polar residues" evidence="2">
    <location>
        <begin position="75"/>
        <end position="84"/>
    </location>
</feature>
<evidence type="ECO:0000313" key="3">
    <source>
        <dbReference type="EMBL" id="GAV55674.1"/>
    </source>
</evidence>